<proteinExistence type="inferred from homology"/>
<dbReference type="InterPro" id="IPR035901">
    <property type="entry name" value="GIY-YIG_endonuc_sf"/>
</dbReference>
<comment type="caution">
    <text evidence="3">The sequence shown here is derived from an EMBL/GenBank/DDBJ whole genome shotgun (WGS) entry which is preliminary data.</text>
</comment>
<dbReference type="PANTHER" id="PTHR34477:SF1">
    <property type="entry name" value="UPF0213 PROTEIN YHBQ"/>
    <property type="match status" value="1"/>
</dbReference>
<dbReference type="InterPro" id="IPR000305">
    <property type="entry name" value="GIY-YIG_endonuc"/>
</dbReference>
<evidence type="ECO:0000259" key="2">
    <source>
        <dbReference type="PROSITE" id="PS50164"/>
    </source>
</evidence>
<dbReference type="PROSITE" id="PS50164">
    <property type="entry name" value="GIY_YIG"/>
    <property type="match status" value="1"/>
</dbReference>
<reference evidence="3 4" key="1">
    <citation type="submission" date="2023-09" db="EMBL/GenBank/DDBJ databases">
        <authorList>
            <person name="Rey-Velasco X."/>
        </authorList>
    </citation>
    <scope>NUCLEOTIDE SEQUENCE [LARGE SCALE GENOMIC DNA]</scope>
    <source>
        <strain evidence="3 4">F363</strain>
    </source>
</reference>
<feature type="domain" description="GIY-YIG" evidence="2">
    <location>
        <begin position="2"/>
        <end position="78"/>
    </location>
</feature>
<dbReference type="RefSeq" id="WP_311534664.1">
    <property type="nucleotide sequence ID" value="NZ_JAVRHQ010000009.1"/>
</dbReference>
<dbReference type="SUPFAM" id="SSF82771">
    <property type="entry name" value="GIY-YIG endonuclease"/>
    <property type="match status" value="1"/>
</dbReference>
<dbReference type="Proteomes" id="UP001262889">
    <property type="component" value="Unassembled WGS sequence"/>
</dbReference>
<dbReference type="CDD" id="cd10456">
    <property type="entry name" value="GIY-YIG_UPF0213"/>
    <property type="match status" value="1"/>
</dbReference>
<name>A0ABU3C9N2_9FLAO</name>
<dbReference type="InterPro" id="IPR050190">
    <property type="entry name" value="UPF0213_domain"/>
</dbReference>
<dbReference type="EMBL" id="JAVRHQ010000009">
    <property type="protein sequence ID" value="MDT0643043.1"/>
    <property type="molecule type" value="Genomic_DNA"/>
</dbReference>
<dbReference type="PANTHER" id="PTHR34477">
    <property type="entry name" value="UPF0213 PROTEIN YHBQ"/>
    <property type="match status" value="1"/>
</dbReference>
<keyword evidence="4" id="KW-1185">Reference proteome</keyword>
<comment type="similarity">
    <text evidence="1">Belongs to the UPF0213 family.</text>
</comment>
<evidence type="ECO:0000256" key="1">
    <source>
        <dbReference type="ARBA" id="ARBA00007435"/>
    </source>
</evidence>
<protein>
    <submittedName>
        <fullName evidence="3">GIY-YIG nuclease family protein</fullName>
    </submittedName>
</protein>
<dbReference type="Pfam" id="PF01541">
    <property type="entry name" value="GIY-YIG"/>
    <property type="match status" value="1"/>
</dbReference>
<gene>
    <name evidence="3" type="ORF">RM553_09410</name>
</gene>
<evidence type="ECO:0000313" key="3">
    <source>
        <dbReference type="EMBL" id="MDT0643043.1"/>
    </source>
</evidence>
<accession>A0ABU3C9N2</accession>
<evidence type="ECO:0000313" key="4">
    <source>
        <dbReference type="Proteomes" id="UP001262889"/>
    </source>
</evidence>
<sequence length="108" mass="12774">MKLFFVYIVQCSDNSFYTGVTSNLGKRLYEHNAGVHPGAYTYKRRPVVLKWFEQFTDPFQAFKIEKQLKGWSRRKKIALIEEDWERLVRYSKNYTEYGKSSTGSDELG</sequence>
<dbReference type="Gene3D" id="3.40.1440.10">
    <property type="entry name" value="GIY-YIG endonuclease"/>
    <property type="match status" value="1"/>
</dbReference>
<organism evidence="3 4">
    <name type="scientific">Autumnicola tepida</name>
    <dbReference type="NCBI Taxonomy" id="3075595"/>
    <lineage>
        <taxon>Bacteria</taxon>
        <taxon>Pseudomonadati</taxon>
        <taxon>Bacteroidota</taxon>
        <taxon>Flavobacteriia</taxon>
        <taxon>Flavobacteriales</taxon>
        <taxon>Flavobacteriaceae</taxon>
        <taxon>Autumnicola</taxon>
    </lineage>
</organism>